<dbReference type="EMBL" id="UINC01066126">
    <property type="protein sequence ID" value="SVB96499.1"/>
    <property type="molecule type" value="Genomic_DNA"/>
</dbReference>
<gene>
    <name evidence="2" type="ORF">METZ01_LOCUS249353</name>
</gene>
<name>A0A382IB74_9ZZZZ</name>
<accession>A0A382IB74</accession>
<proteinExistence type="predicted"/>
<feature type="transmembrane region" description="Helical" evidence="1">
    <location>
        <begin position="7"/>
        <end position="25"/>
    </location>
</feature>
<organism evidence="2">
    <name type="scientific">marine metagenome</name>
    <dbReference type="NCBI Taxonomy" id="408172"/>
    <lineage>
        <taxon>unclassified sequences</taxon>
        <taxon>metagenomes</taxon>
        <taxon>ecological metagenomes</taxon>
    </lineage>
</organism>
<sequence length="298" mass="33500">MPIKYQILILGIVGNLLIAGIMYFGSDFREDRQSEVSSESLAELYETAWFVSSEASYLEHISRWNPDTFVGDFVDFWNPEVNLFPDEADEKTGVALARVLRRRSGHSRTDAGMYINPLFDAILSNRLDDAQFLFEYLFKGDLESKNLSFVMVYTPLGQQVYCGSTGGYGVDPCGRDAVPAFKKNWTRFINSTNKPTRGIIRIDDPSGRTRFTLNQSLRFSLKDNNGDIIAAVVVGRNLFENLVLFEDKYSIRAGVYTSAESISLEDYGVERTNDERFGIDDIGSMMARASALKASRGD</sequence>
<feature type="non-terminal residue" evidence="2">
    <location>
        <position position="298"/>
    </location>
</feature>
<keyword evidence="1" id="KW-0812">Transmembrane</keyword>
<keyword evidence="1" id="KW-1133">Transmembrane helix</keyword>
<evidence type="ECO:0000256" key="1">
    <source>
        <dbReference type="SAM" id="Phobius"/>
    </source>
</evidence>
<protein>
    <recommendedName>
        <fullName evidence="3">Cache domain-containing protein</fullName>
    </recommendedName>
</protein>
<reference evidence="2" key="1">
    <citation type="submission" date="2018-05" db="EMBL/GenBank/DDBJ databases">
        <authorList>
            <person name="Lanie J.A."/>
            <person name="Ng W.-L."/>
            <person name="Kazmierczak K.M."/>
            <person name="Andrzejewski T.M."/>
            <person name="Davidsen T.M."/>
            <person name="Wayne K.J."/>
            <person name="Tettelin H."/>
            <person name="Glass J.I."/>
            <person name="Rusch D."/>
            <person name="Podicherti R."/>
            <person name="Tsui H.-C.T."/>
            <person name="Winkler M.E."/>
        </authorList>
    </citation>
    <scope>NUCLEOTIDE SEQUENCE</scope>
</reference>
<keyword evidence="1" id="KW-0472">Membrane</keyword>
<evidence type="ECO:0008006" key="3">
    <source>
        <dbReference type="Google" id="ProtNLM"/>
    </source>
</evidence>
<evidence type="ECO:0000313" key="2">
    <source>
        <dbReference type="EMBL" id="SVB96499.1"/>
    </source>
</evidence>
<dbReference type="AlphaFoldDB" id="A0A382IB74"/>